<dbReference type="InterPro" id="IPR020613">
    <property type="entry name" value="Thiolase_CS"/>
</dbReference>
<dbReference type="PIRSF" id="PIRSF000429">
    <property type="entry name" value="Ac-CoA_Ac_transf"/>
    <property type="match status" value="1"/>
</dbReference>
<dbReference type="PROSITE" id="PS00098">
    <property type="entry name" value="THIOLASE_1"/>
    <property type="match status" value="1"/>
</dbReference>
<dbReference type="CDD" id="cd00751">
    <property type="entry name" value="thiolase"/>
    <property type="match status" value="1"/>
</dbReference>
<reference evidence="11 12" key="1">
    <citation type="submission" date="2024-10" db="EMBL/GenBank/DDBJ databases">
        <title>The Natural Products Discovery Center: Release of the First 8490 Sequenced Strains for Exploring Actinobacteria Biosynthetic Diversity.</title>
        <authorList>
            <person name="Kalkreuter E."/>
            <person name="Kautsar S.A."/>
            <person name="Yang D."/>
            <person name="Bader C.D."/>
            <person name="Teijaro C.N."/>
            <person name="Fluegel L."/>
            <person name="Davis C.M."/>
            <person name="Simpson J.R."/>
            <person name="Lauterbach L."/>
            <person name="Steele A.D."/>
            <person name="Gui C."/>
            <person name="Meng S."/>
            <person name="Li G."/>
            <person name="Viehrig K."/>
            <person name="Ye F."/>
            <person name="Su P."/>
            <person name="Kiefer A.F."/>
            <person name="Nichols A."/>
            <person name="Cepeda A.J."/>
            <person name="Yan W."/>
            <person name="Fan B."/>
            <person name="Jiang Y."/>
            <person name="Adhikari A."/>
            <person name="Zheng C.-J."/>
            <person name="Schuster L."/>
            <person name="Cowan T.M."/>
            <person name="Smanski M.J."/>
            <person name="Chevrette M.G."/>
            <person name="De Carvalho L.P.S."/>
            <person name="Shen B."/>
        </authorList>
    </citation>
    <scope>NUCLEOTIDE SEQUENCE [LARGE SCALE GENOMIC DNA]</scope>
    <source>
        <strain evidence="11 12">NPDC019481</strain>
    </source>
</reference>
<evidence type="ECO:0000256" key="4">
    <source>
        <dbReference type="ARBA" id="ARBA00023315"/>
    </source>
</evidence>
<dbReference type="NCBIfam" id="TIGR01930">
    <property type="entry name" value="AcCoA-C-Actrans"/>
    <property type="match status" value="1"/>
</dbReference>
<dbReference type="PROSITE" id="PS00737">
    <property type="entry name" value="THIOLASE_2"/>
    <property type="match status" value="1"/>
</dbReference>
<dbReference type="InterPro" id="IPR002155">
    <property type="entry name" value="Thiolase"/>
</dbReference>
<sequence>MSDAFAAPTGATSTGPGATGSGATHSADDVVIVSAARTPQGRLKGSLSALSAVDLGAVAARKALEGAGALAADVDKVVFGQVIQAGAGQNPARQTAVAAGVSWAVQAVTVNKVCLSGLTSIIDGARLLRTGEAAVVLVGGQESMTNAPHILAGARSGFGYGSAELADSVAHDALTDAFDDVSMGISTEEHNSGDVFVSREEQDEIAAASHQRAAAAAKDGVFEAELAPVSVPQRRGDPVEVRTDEGVRPDTTPESLARLRPAFKSDGTLTAGNSSQISDGAAALVLTTRARAEAAGVPVLATVRSHGQVAGPDNSLHSQPARAITQALEREGWSASDLDLVEINEAFAVVVGVSAKELGVPLDIVNVHGGGIALGHPVGASGARIAVHAAHELARRGGGRAAVGLCGGGGQGEALLLEVAP</sequence>
<evidence type="ECO:0000256" key="2">
    <source>
        <dbReference type="ARBA" id="ARBA00012705"/>
    </source>
</evidence>
<comment type="caution">
    <text evidence="11">The sequence shown here is derived from an EMBL/GenBank/DDBJ whole genome shotgun (WGS) entry which is preliminary data.</text>
</comment>
<keyword evidence="4 7" id="KW-0012">Acyltransferase</keyword>
<organism evidence="11 12">
    <name type="scientific">Promicromonospora kroppenstedtii</name>
    <dbReference type="NCBI Taxonomy" id="440482"/>
    <lineage>
        <taxon>Bacteria</taxon>
        <taxon>Bacillati</taxon>
        <taxon>Actinomycetota</taxon>
        <taxon>Actinomycetes</taxon>
        <taxon>Micrococcales</taxon>
        <taxon>Promicromonosporaceae</taxon>
        <taxon>Promicromonospora</taxon>
    </lineage>
</organism>
<feature type="domain" description="Thiolase C-terminal" evidence="10">
    <location>
        <begin position="298"/>
        <end position="418"/>
    </location>
</feature>
<accession>A0ABW7XMM7</accession>
<dbReference type="SUPFAM" id="SSF53901">
    <property type="entry name" value="Thiolase-like"/>
    <property type="match status" value="2"/>
</dbReference>
<feature type="region of interest" description="Disordered" evidence="8">
    <location>
        <begin position="1"/>
        <end position="24"/>
    </location>
</feature>
<evidence type="ECO:0000256" key="1">
    <source>
        <dbReference type="ARBA" id="ARBA00010982"/>
    </source>
</evidence>
<dbReference type="Pfam" id="PF00108">
    <property type="entry name" value="Thiolase_N"/>
    <property type="match status" value="1"/>
</dbReference>
<evidence type="ECO:0000256" key="5">
    <source>
        <dbReference type="ARBA" id="ARBA00030755"/>
    </source>
</evidence>
<comment type="similarity">
    <text evidence="1 7">Belongs to the thiolase-like superfamily. Thiolase family.</text>
</comment>
<proteinExistence type="inferred from homology"/>
<dbReference type="InterPro" id="IPR020617">
    <property type="entry name" value="Thiolase_C"/>
</dbReference>
<dbReference type="Gene3D" id="3.40.47.10">
    <property type="match status" value="1"/>
</dbReference>
<dbReference type="InterPro" id="IPR020616">
    <property type="entry name" value="Thiolase_N"/>
</dbReference>
<keyword evidence="3 7" id="KW-0808">Transferase</keyword>
<dbReference type="EC" id="2.3.1.9" evidence="2"/>
<dbReference type="PANTHER" id="PTHR18919:SF107">
    <property type="entry name" value="ACETYL-COA ACETYLTRANSFERASE, CYTOSOLIC"/>
    <property type="match status" value="1"/>
</dbReference>
<evidence type="ECO:0000256" key="6">
    <source>
        <dbReference type="ARBA" id="ARBA00040529"/>
    </source>
</evidence>
<dbReference type="PANTHER" id="PTHR18919">
    <property type="entry name" value="ACETYL-COA C-ACYLTRANSFERASE"/>
    <property type="match status" value="1"/>
</dbReference>
<evidence type="ECO:0000256" key="8">
    <source>
        <dbReference type="SAM" id="MobiDB-lite"/>
    </source>
</evidence>
<feature type="domain" description="Thiolase N-terminal" evidence="9">
    <location>
        <begin position="30"/>
        <end position="289"/>
    </location>
</feature>
<gene>
    <name evidence="11" type="ORF">ACH47X_17885</name>
</gene>
<evidence type="ECO:0000313" key="12">
    <source>
        <dbReference type="Proteomes" id="UP001611580"/>
    </source>
</evidence>
<dbReference type="PROSITE" id="PS00099">
    <property type="entry name" value="THIOLASE_3"/>
    <property type="match status" value="1"/>
</dbReference>
<dbReference type="InterPro" id="IPR016039">
    <property type="entry name" value="Thiolase-like"/>
</dbReference>
<dbReference type="RefSeq" id="WP_397405878.1">
    <property type="nucleotide sequence ID" value="NZ_JBIRYI010000011.1"/>
</dbReference>
<evidence type="ECO:0000256" key="7">
    <source>
        <dbReference type="RuleBase" id="RU003557"/>
    </source>
</evidence>
<dbReference type="Pfam" id="PF02803">
    <property type="entry name" value="Thiolase_C"/>
    <property type="match status" value="1"/>
</dbReference>
<evidence type="ECO:0000256" key="3">
    <source>
        <dbReference type="ARBA" id="ARBA00022679"/>
    </source>
</evidence>
<protein>
    <recommendedName>
        <fullName evidence="6">Probable acetyl-CoA acetyltransferase</fullName>
        <ecNumber evidence="2">2.3.1.9</ecNumber>
    </recommendedName>
    <alternativeName>
        <fullName evidence="5">Acetoacetyl-CoA thiolase</fullName>
    </alternativeName>
</protein>
<dbReference type="InterPro" id="IPR020610">
    <property type="entry name" value="Thiolase_AS"/>
</dbReference>
<keyword evidence="12" id="KW-1185">Reference proteome</keyword>
<dbReference type="GO" id="GO:0003988">
    <property type="term" value="F:acetyl-CoA C-acyltransferase activity"/>
    <property type="evidence" value="ECO:0007669"/>
    <property type="project" value="UniProtKB-EC"/>
</dbReference>
<name>A0ABW7XMM7_9MICO</name>
<dbReference type="EMBL" id="JBIRYI010000011">
    <property type="protein sequence ID" value="MFI2488784.1"/>
    <property type="molecule type" value="Genomic_DNA"/>
</dbReference>
<dbReference type="Proteomes" id="UP001611580">
    <property type="component" value="Unassembled WGS sequence"/>
</dbReference>
<evidence type="ECO:0000259" key="9">
    <source>
        <dbReference type="Pfam" id="PF00108"/>
    </source>
</evidence>
<evidence type="ECO:0000313" key="11">
    <source>
        <dbReference type="EMBL" id="MFI2488784.1"/>
    </source>
</evidence>
<evidence type="ECO:0000259" key="10">
    <source>
        <dbReference type="Pfam" id="PF02803"/>
    </source>
</evidence>
<dbReference type="InterPro" id="IPR020615">
    <property type="entry name" value="Thiolase_acyl_enz_int_AS"/>
</dbReference>